<dbReference type="AlphaFoldDB" id="A0A0E2Z8V4"/>
<evidence type="ECO:0000259" key="1">
    <source>
        <dbReference type="Pfam" id="PF14239"/>
    </source>
</evidence>
<protein>
    <recommendedName>
        <fullName evidence="1">RRXRR domain-containing protein</fullName>
    </recommendedName>
</protein>
<dbReference type="Pfam" id="PF14239">
    <property type="entry name" value="RRXRR"/>
    <property type="match status" value="1"/>
</dbReference>
<evidence type="ECO:0000313" key="3">
    <source>
        <dbReference type="Proteomes" id="UP000028839"/>
    </source>
</evidence>
<sequence>MPPSKPSRTRRWVREGKATPFWKHGVFCVRLNAAPWDRKLQPIAVGIDPGNKKEGCGVKTDAVIDLGQGCD</sequence>
<comment type="caution">
    <text evidence="2">The sequence shown here is derived from an EMBL/GenBank/DDBJ whole genome shotgun (WGS) entry which is preliminary data.</text>
</comment>
<organism evidence="2 3">
    <name type="scientific">Nitrosococcus oceani C-27</name>
    <dbReference type="NCBI Taxonomy" id="314279"/>
    <lineage>
        <taxon>Bacteria</taxon>
        <taxon>Pseudomonadati</taxon>
        <taxon>Pseudomonadota</taxon>
        <taxon>Gammaproteobacteria</taxon>
        <taxon>Chromatiales</taxon>
        <taxon>Chromatiaceae</taxon>
        <taxon>Nitrosococcus</taxon>
    </lineage>
</organism>
<dbReference type="EMBL" id="JPGN01000028">
    <property type="protein sequence ID" value="KFI20105.1"/>
    <property type="molecule type" value="Genomic_DNA"/>
</dbReference>
<dbReference type="Proteomes" id="UP000028839">
    <property type="component" value="Unassembled WGS sequence"/>
</dbReference>
<accession>A0A0E2Z8V4</accession>
<gene>
    <name evidence="2" type="ORF">IB75_04925</name>
</gene>
<proteinExistence type="predicted"/>
<evidence type="ECO:0000313" key="2">
    <source>
        <dbReference type="EMBL" id="KFI20105.1"/>
    </source>
</evidence>
<feature type="domain" description="RRXRR" evidence="1">
    <location>
        <begin position="3"/>
        <end position="61"/>
    </location>
</feature>
<dbReference type="InterPro" id="IPR025938">
    <property type="entry name" value="RRXRR_dom"/>
</dbReference>
<name>A0A0E2Z8V4_9GAMM</name>
<dbReference type="HOGENOM" id="CLU_2735955_0_0_6"/>
<reference evidence="2 3" key="1">
    <citation type="submission" date="2014-07" db="EMBL/GenBank/DDBJ databases">
        <title>Comparative analysis of Nitrosococcus oceani genome inventories of strains from Pacific and Atlantic gyres.</title>
        <authorList>
            <person name="Lim C.K."/>
            <person name="Wang L."/>
            <person name="Sayavedra-Soto L.A."/>
            <person name="Klotz M.G."/>
        </authorList>
    </citation>
    <scope>NUCLEOTIDE SEQUENCE [LARGE SCALE GENOMIC DNA]</scope>
    <source>
        <strain evidence="2 3">C-27</strain>
    </source>
</reference>